<dbReference type="AlphaFoldDB" id="G0UZ65"/>
<sequence>MSSQIVEVEAALMHCIKSMHNALLETVQDALPQSGGGAVEGEHGGELVDTMAHQLEWEHNVEQQRIDRVVDEVDRHFSALESAVKLLPDVSVASLDHDIEVLNAEATMLAQTMINTYDEAEALSALLQKEIEAQKIQSV</sequence>
<organism evidence="1">
    <name type="scientific">Trypanosoma congolense (strain IL3000)</name>
    <dbReference type="NCBI Taxonomy" id="1068625"/>
    <lineage>
        <taxon>Eukaryota</taxon>
        <taxon>Discoba</taxon>
        <taxon>Euglenozoa</taxon>
        <taxon>Kinetoplastea</taxon>
        <taxon>Metakinetoplastina</taxon>
        <taxon>Trypanosomatida</taxon>
        <taxon>Trypanosomatidae</taxon>
        <taxon>Trypanosoma</taxon>
        <taxon>Nannomonas</taxon>
    </lineage>
</organism>
<accession>G0UZ65</accession>
<dbReference type="VEuPathDB" id="TriTrypDB:TcIL3000.11.640"/>
<gene>
    <name evidence="1" type="ORF">TCIL3000_11_640</name>
</gene>
<dbReference type="EMBL" id="HE575324">
    <property type="protein sequence ID" value="CCC94684.1"/>
    <property type="molecule type" value="Genomic_DNA"/>
</dbReference>
<reference evidence="1" key="1">
    <citation type="journal article" date="2012" name="Proc. Natl. Acad. Sci. U.S.A.">
        <title>Antigenic diversity is generated by distinct evolutionary mechanisms in African trypanosome species.</title>
        <authorList>
            <person name="Jackson A.P."/>
            <person name="Berry A."/>
            <person name="Aslett M."/>
            <person name="Allison H.C."/>
            <person name="Burton P."/>
            <person name="Vavrova-Anderson J."/>
            <person name="Brown R."/>
            <person name="Browne H."/>
            <person name="Corton N."/>
            <person name="Hauser H."/>
            <person name="Gamble J."/>
            <person name="Gilderthorp R."/>
            <person name="Marcello L."/>
            <person name="McQuillan J."/>
            <person name="Otto T.D."/>
            <person name="Quail M.A."/>
            <person name="Sanders M.J."/>
            <person name="van Tonder A."/>
            <person name="Ginger M.L."/>
            <person name="Field M.C."/>
            <person name="Barry J.D."/>
            <person name="Hertz-Fowler C."/>
            <person name="Berriman M."/>
        </authorList>
    </citation>
    <scope>NUCLEOTIDE SEQUENCE</scope>
    <source>
        <strain evidence="1">IL3000</strain>
    </source>
</reference>
<proteinExistence type="predicted"/>
<evidence type="ECO:0000313" key="1">
    <source>
        <dbReference type="EMBL" id="CCC94684.1"/>
    </source>
</evidence>
<protein>
    <submittedName>
        <fullName evidence="1">Uncharacterized protein</fullName>
    </submittedName>
</protein>
<name>G0UZ65_TRYCI</name>